<feature type="chain" id="PRO_5020324023" description="Haem-binding uptake Tiki superfamily ChaN domain-containing protein" evidence="1">
    <location>
        <begin position="25"/>
        <end position="267"/>
    </location>
</feature>
<dbReference type="OrthoDB" id="1433859at2"/>
<dbReference type="KEGG" id="lsd:EMK97_09535"/>
<name>A0A4P6P4R4_9GAMM</name>
<feature type="signal peptide" evidence="1">
    <location>
        <begin position="1"/>
        <end position="24"/>
    </location>
</feature>
<keyword evidence="3" id="KW-1185">Reference proteome</keyword>
<evidence type="ECO:0008006" key="4">
    <source>
        <dbReference type="Google" id="ProtNLM"/>
    </source>
</evidence>
<evidence type="ECO:0000256" key="1">
    <source>
        <dbReference type="SAM" id="SignalP"/>
    </source>
</evidence>
<sequence length="267" mass="30093">MAHLAQLFFIFFSALITVNFSAYADNAPYKPNSNTWVLHSSEQQVLLLGVEHSYDASHPQFADIEKMYQAFKPTLILLEGGNWPTKASQQAAIDCCGEMGFLQYLAQQDGVKVKTWEGSSVDESKFVLEKHSKEKLKLFYVLRQLPQILRDNNEQTTLEEISTLLGSTGMPAMEYQLSGKPTNIDDINNQLALISNKTIAWHDFTSAARFDDIISSPGFEELAAIKDRVNSFRDKSAIEQLNNARQANERVLLIMGKLHFRPIMASL</sequence>
<organism evidence="2 3">
    <name type="scientific">Litorilituus sediminis</name>
    <dbReference type="NCBI Taxonomy" id="718192"/>
    <lineage>
        <taxon>Bacteria</taxon>
        <taxon>Pseudomonadati</taxon>
        <taxon>Pseudomonadota</taxon>
        <taxon>Gammaproteobacteria</taxon>
        <taxon>Alteromonadales</taxon>
        <taxon>Colwelliaceae</taxon>
        <taxon>Litorilituus</taxon>
    </lineage>
</organism>
<evidence type="ECO:0000313" key="2">
    <source>
        <dbReference type="EMBL" id="QBG35938.1"/>
    </source>
</evidence>
<gene>
    <name evidence="2" type="ORF">EMK97_09535</name>
</gene>
<dbReference type="EMBL" id="CP034759">
    <property type="protein sequence ID" value="QBG35938.1"/>
    <property type="molecule type" value="Genomic_DNA"/>
</dbReference>
<evidence type="ECO:0000313" key="3">
    <source>
        <dbReference type="Proteomes" id="UP000290244"/>
    </source>
</evidence>
<reference evidence="2 3" key="1">
    <citation type="submission" date="2018-12" db="EMBL/GenBank/DDBJ databases">
        <title>Complete genome of Litorilituus sediminis.</title>
        <authorList>
            <person name="Liu A."/>
            <person name="Rong J."/>
        </authorList>
    </citation>
    <scope>NUCLEOTIDE SEQUENCE [LARGE SCALE GENOMIC DNA]</scope>
    <source>
        <strain evidence="2 3">JCM 17549</strain>
    </source>
</reference>
<protein>
    <recommendedName>
        <fullName evidence="4">Haem-binding uptake Tiki superfamily ChaN domain-containing protein</fullName>
    </recommendedName>
</protein>
<dbReference type="RefSeq" id="WP_130601602.1">
    <property type="nucleotide sequence ID" value="NZ_CP034759.1"/>
</dbReference>
<dbReference type="AlphaFoldDB" id="A0A4P6P4R4"/>
<accession>A0A4P6P4R4</accession>
<dbReference type="Proteomes" id="UP000290244">
    <property type="component" value="Chromosome"/>
</dbReference>
<keyword evidence="1" id="KW-0732">Signal</keyword>
<proteinExistence type="predicted"/>